<comment type="catalytic activity">
    <reaction evidence="1 4">
        <text>a uridine in RNA = a pseudouridine in RNA</text>
        <dbReference type="Rhea" id="RHEA:48348"/>
        <dbReference type="Rhea" id="RHEA-COMP:12068"/>
        <dbReference type="Rhea" id="RHEA-COMP:12069"/>
        <dbReference type="ChEBI" id="CHEBI:65314"/>
        <dbReference type="ChEBI" id="CHEBI:65315"/>
    </reaction>
</comment>
<dbReference type="PROSITE" id="PS01129">
    <property type="entry name" value="PSI_RLU"/>
    <property type="match status" value="1"/>
</dbReference>
<sequence>MQYSWVNQQFKRIAVKKFLKHRGISHRIFTSIKHHGKLYLNHHRIVTSQPMKLGDEVAVDIPSEPADPHVVISHGKLDVVYEDQNWLVINKPAGLTSVPGPHNRHDTVVNRLKGYLLAHHSPNLRPHLITRLDMYTSGLMLIAKHRFANSLANQLINTHKIKKVYLAIIKGHLKTQHGSVKMLIGKLPNEIKRHKMINGQFAWTEYRQVKSYPKFTLIKARLHTGRTHQIRVHFTEIGHPLVGDHLYGGPMDWGIKRQALHAWYLAFPDPFTHQVRKFKANLPADMKRLLTQK</sequence>
<evidence type="ECO:0000259" key="5">
    <source>
        <dbReference type="Pfam" id="PF00849"/>
    </source>
</evidence>
<proteinExistence type="inferred from homology"/>
<dbReference type="NCBIfam" id="TIGR00005">
    <property type="entry name" value="rluA_subfam"/>
    <property type="match status" value="1"/>
</dbReference>
<accession>A0A4P6ZJK9</accession>
<evidence type="ECO:0000256" key="4">
    <source>
        <dbReference type="RuleBase" id="RU362028"/>
    </source>
</evidence>
<keyword evidence="4" id="KW-0413">Isomerase</keyword>
<dbReference type="Gene3D" id="3.30.2350.10">
    <property type="entry name" value="Pseudouridine synthase"/>
    <property type="match status" value="1"/>
</dbReference>
<feature type="domain" description="Pseudouridine synthase RsuA/RluA-like" evidence="5">
    <location>
        <begin position="85"/>
        <end position="234"/>
    </location>
</feature>
<dbReference type="InterPro" id="IPR020103">
    <property type="entry name" value="PsdUridine_synth_cat_dom_sf"/>
</dbReference>
<dbReference type="AlphaFoldDB" id="A0A4P6ZJK9"/>
<dbReference type="KEGG" id="lji:ELX58_01160"/>
<evidence type="ECO:0000256" key="2">
    <source>
        <dbReference type="ARBA" id="ARBA00010876"/>
    </source>
</evidence>
<dbReference type="EC" id="5.4.99.-" evidence="4"/>
<dbReference type="PANTHER" id="PTHR21600:SF35">
    <property type="entry name" value="PSEUDOURIDINE SYNTHASE"/>
    <property type="match status" value="1"/>
</dbReference>
<keyword evidence="7" id="KW-1185">Reference proteome</keyword>
<dbReference type="Proteomes" id="UP000294321">
    <property type="component" value="Chromosome"/>
</dbReference>
<gene>
    <name evidence="6" type="ORF">ELX58_01160</name>
</gene>
<dbReference type="GO" id="GO:0140098">
    <property type="term" value="F:catalytic activity, acting on RNA"/>
    <property type="evidence" value="ECO:0007669"/>
    <property type="project" value="UniProtKB-ARBA"/>
</dbReference>
<dbReference type="OrthoDB" id="9807829at2"/>
<evidence type="ECO:0000313" key="6">
    <source>
        <dbReference type="EMBL" id="QBP17804.1"/>
    </source>
</evidence>
<dbReference type="CDD" id="cd02869">
    <property type="entry name" value="PseudoU_synth_RluA_like"/>
    <property type="match status" value="1"/>
</dbReference>
<dbReference type="InterPro" id="IPR050188">
    <property type="entry name" value="RluA_PseudoU_synthase"/>
</dbReference>
<feature type="active site" evidence="3">
    <location>
        <position position="133"/>
    </location>
</feature>
<dbReference type="RefSeq" id="WP_133441349.1">
    <property type="nucleotide sequence ID" value="NZ_CP034726.1"/>
</dbReference>
<comment type="similarity">
    <text evidence="2 4">Belongs to the pseudouridine synthase RluA family.</text>
</comment>
<evidence type="ECO:0000313" key="7">
    <source>
        <dbReference type="Proteomes" id="UP000294321"/>
    </source>
</evidence>
<dbReference type="GO" id="GO:0000455">
    <property type="term" value="P:enzyme-directed rRNA pseudouridine synthesis"/>
    <property type="evidence" value="ECO:0007669"/>
    <property type="project" value="TreeGrafter"/>
</dbReference>
<dbReference type="EMBL" id="CP034726">
    <property type="protein sequence ID" value="QBP17804.1"/>
    <property type="molecule type" value="Genomic_DNA"/>
</dbReference>
<dbReference type="SUPFAM" id="SSF55120">
    <property type="entry name" value="Pseudouridine synthase"/>
    <property type="match status" value="1"/>
</dbReference>
<reference evidence="7" key="1">
    <citation type="submission" date="2018-12" db="EMBL/GenBank/DDBJ databases">
        <title>A new species of lactobacillus.</title>
        <authorList>
            <person name="Jian Y."/>
            <person name="Xin L."/>
            <person name="Hong Z.J."/>
            <person name="Ming L.Z."/>
            <person name="Hong X.Z."/>
        </authorList>
    </citation>
    <scope>NUCLEOTIDE SEQUENCE [LARGE SCALE GENOMIC DNA]</scope>
    <source>
        <strain evidence="7">HSLZ-75</strain>
    </source>
</reference>
<comment type="function">
    <text evidence="4">Responsible for synthesis of pseudouridine from uracil.</text>
</comment>
<dbReference type="InterPro" id="IPR006145">
    <property type="entry name" value="PsdUridine_synth_RsuA/RluA"/>
</dbReference>
<dbReference type="PANTHER" id="PTHR21600">
    <property type="entry name" value="MITOCHONDRIAL RNA PSEUDOURIDINE SYNTHASE"/>
    <property type="match status" value="1"/>
</dbReference>
<dbReference type="InterPro" id="IPR006225">
    <property type="entry name" value="PsdUridine_synth_RluC/D"/>
</dbReference>
<protein>
    <recommendedName>
        <fullName evidence="4">Pseudouridine synthase</fullName>
        <ecNumber evidence="4">5.4.99.-</ecNumber>
    </recommendedName>
</protein>
<dbReference type="GO" id="GO:0009982">
    <property type="term" value="F:pseudouridine synthase activity"/>
    <property type="evidence" value="ECO:0007669"/>
    <property type="project" value="InterPro"/>
</dbReference>
<name>A0A4P6ZJK9_9LACO</name>
<evidence type="ECO:0000256" key="1">
    <source>
        <dbReference type="ARBA" id="ARBA00000073"/>
    </source>
</evidence>
<organism evidence="6 7">
    <name type="scientific">Acetilactobacillus jinshanensis</name>
    <dbReference type="NCBI Taxonomy" id="1720083"/>
    <lineage>
        <taxon>Bacteria</taxon>
        <taxon>Bacillati</taxon>
        <taxon>Bacillota</taxon>
        <taxon>Bacilli</taxon>
        <taxon>Lactobacillales</taxon>
        <taxon>Lactobacillaceae</taxon>
        <taxon>Acetilactobacillus</taxon>
    </lineage>
</organism>
<dbReference type="GO" id="GO:0003723">
    <property type="term" value="F:RNA binding"/>
    <property type="evidence" value="ECO:0007669"/>
    <property type="project" value="InterPro"/>
</dbReference>
<dbReference type="InterPro" id="IPR006224">
    <property type="entry name" value="PsdUridine_synth_RluA-like_CS"/>
</dbReference>
<evidence type="ECO:0000256" key="3">
    <source>
        <dbReference type="PIRSR" id="PIRSR606225-1"/>
    </source>
</evidence>
<dbReference type="Pfam" id="PF00849">
    <property type="entry name" value="PseudoU_synth_2"/>
    <property type="match status" value="1"/>
</dbReference>